<keyword evidence="3" id="KW-0408">Iron</keyword>
<dbReference type="PROSITE" id="PS51007">
    <property type="entry name" value="CYTC"/>
    <property type="match status" value="1"/>
</dbReference>
<evidence type="ECO:0000256" key="1">
    <source>
        <dbReference type="ARBA" id="ARBA00022617"/>
    </source>
</evidence>
<gene>
    <name evidence="5" type="ORF">METZ01_LOCUS166479</name>
</gene>
<evidence type="ECO:0000256" key="3">
    <source>
        <dbReference type="ARBA" id="ARBA00023004"/>
    </source>
</evidence>
<dbReference type="InterPro" id="IPR016024">
    <property type="entry name" value="ARM-type_fold"/>
</dbReference>
<dbReference type="GO" id="GO:0046872">
    <property type="term" value="F:metal ion binding"/>
    <property type="evidence" value="ECO:0007669"/>
    <property type="project" value="UniProtKB-KW"/>
</dbReference>
<evidence type="ECO:0000256" key="2">
    <source>
        <dbReference type="ARBA" id="ARBA00022723"/>
    </source>
</evidence>
<proteinExistence type="predicted"/>
<dbReference type="SUPFAM" id="SSF48371">
    <property type="entry name" value="ARM repeat"/>
    <property type="match status" value="1"/>
</dbReference>
<dbReference type="NCBIfam" id="TIGR02603">
    <property type="entry name" value="CxxCH_TIGR02603"/>
    <property type="match status" value="1"/>
</dbReference>
<evidence type="ECO:0000313" key="5">
    <source>
        <dbReference type="EMBL" id="SVB13625.1"/>
    </source>
</evidence>
<feature type="non-terminal residue" evidence="5">
    <location>
        <position position="1"/>
    </location>
</feature>
<dbReference type="InterPro" id="IPR036909">
    <property type="entry name" value="Cyt_c-like_dom_sf"/>
</dbReference>
<dbReference type="GO" id="GO:0009055">
    <property type="term" value="F:electron transfer activity"/>
    <property type="evidence" value="ECO:0007669"/>
    <property type="project" value="InterPro"/>
</dbReference>
<keyword evidence="1" id="KW-0349">Heme</keyword>
<dbReference type="PANTHER" id="PTHR33546">
    <property type="entry name" value="LARGE, MULTIFUNCTIONAL SECRETED PROTEIN-RELATED"/>
    <property type="match status" value="1"/>
</dbReference>
<dbReference type="Pfam" id="PF00034">
    <property type="entry name" value="Cytochrom_C"/>
    <property type="match status" value="1"/>
</dbReference>
<dbReference type="Gene3D" id="1.10.760.10">
    <property type="entry name" value="Cytochrome c-like domain"/>
    <property type="match status" value="1"/>
</dbReference>
<accession>A0A382BIL2</accession>
<dbReference type="PANTHER" id="PTHR33546:SF1">
    <property type="entry name" value="LARGE, MULTIFUNCTIONAL SECRETED PROTEIN"/>
    <property type="match status" value="1"/>
</dbReference>
<evidence type="ECO:0000259" key="4">
    <source>
        <dbReference type="PROSITE" id="PS51007"/>
    </source>
</evidence>
<organism evidence="5">
    <name type="scientific">marine metagenome</name>
    <dbReference type="NCBI Taxonomy" id="408172"/>
    <lineage>
        <taxon>unclassified sequences</taxon>
        <taxon>metagenomes</taxon>
        <taxon>ecological metagenomes</taxon>
    </lineage>
</organism>
<keyword evidence="2" id="KW-0479">Metal-binding</keyword>
<dbReference type="GO" id="GO:0020037">
    <property type="term" value="F:heme binding"/>
    <property type="evidence" value="ECO:0007669"/>
    <property type="project" value="InterPro"/>
</dbReference>
<name>A0A382BIL2_9ZZZZ</name>
<protein>
    <recommendedName>
        <fullName evidence="4">Cytochrome c domain-containing protein</fullName>
    </recommendedName>
</protein>
<dbReference type="AlphaFoldDB" id="A0A382BIL2"/>
<dbReference type="InterPro" id="IPR009056">
    <property type="entry name" value="Cyt_c-like_dom"/>
</dbReference>
<dbReference type="EMBL" id="UINC01029978">
    <property type="protein sequence ID" value="SVB13625.1"/>
    <property type="molecule type" value="Genomic_DNA"/>
</dbReference>
<dbReference type="SUPFAM" id="SSF46626">
    <property type="entry name" value="Cytochrome c"/>
    <property type="match status" value="1"/>
</dbReference>
<reference evidence="5" key="1">
    <citation type="submission" date="2018-05" db="EMBL/GenBank/DDBJ databases">
        <authorList>
            <person name="Lanie J.A."/>
            <person name="Ng W.-L."/>
            <person name="Kazmierczak K.M."/>
            <person name="Andrzejewski T.M."/>
            <person name="Davidsen T.M."/>
            <person name="Wayne K.J."/>
            <person name="Tettelin H."/>
            <person name="Glass J.I."/>
            <person name="Rusch D."/>
            <person name="Podicherti R."/>
            <person name="Tsui H.-C.T."/>
            <person name="Winkler M.E."/>
        </authorList>
    </citation>
    <scope>NUCLEOTIDE SEQUENCE</scope>
</reference>
<sequence length="692" mass="76594">KAKIVGAAHFVEAAMNTKRVAKQRVRAIEVITEMFGGLKAETAERLANDSDLDIRARTAWSIGRFPRANAIRLLEKLAVDPEDFVRARALEAMLRRLPNDPRQSGKWLEAIEANFNRPSIRIRLISARLASRLPDNAWQKIPFDRLTTQGKVTAATAMIWRKPETDIHTEVVQRMLPLIDIDQTESLNTDIVRTIILALGDYNLDRPSRESFTGYESPHSLEAHAGLAKAIATQVMPLMDTIHEDLHREAGRLLAMVGAGQPQLASDLLRTITADSDPVDDFHKLIVMAKLPSTIPDADLAKLADSLMGLDAKLQSRSTRPKLNWTMRFVDIAQAHGEKQPGLAKRLVAHKNFPTGSHLTFALTLKNEVRQVAAKRYLAEAQSGKSFTWSNNLIDLLDTLPAETVLPILRSQWPNHGLRPAILKHLAKRPTSGDRHRFLDALLSRDSKVSATALTALRQLSPSNQPSDLAKLIRKLRRECGLDGKAVTRKQIVNLLTKWSGQPLAVPAEKSAKPDELIAAWQPLFDWFATVHPNLAAEAIGSGLVNAAKWEQTLAKVDWSTGDAKRGSRLFANRACQGCHSGAGALGPDLKGSANRFSPKDLYRAILFPNRDISPLYRFTEYRMRNGDVHTGRTAFYAAEGVVLRTGVGIVRLDQADIQSTKPSQRSIMPEGLLEGLGEGDLADLFQYIKSL</sequence>
<feature type="domain" description="Cytochrome c" evidence="4">
    <location>
        <begin position="562"/>
        <end position="692"/>
    </location>
</feature>
<dbReference type="InterPro" id="IPR011989">
    <property type="entry name" value="ARM-like"/>
</dbReference>
<dbReference type="Gene3D" id="1.25.10.10">
    <property type="entry name" value="Leucine-rich Repeat Variant"/>
    <property type="match status" value="1"/>
</dbReference>
<dbReference type="InterPro" id="IPR013427">
    <property type="entry name" value="Haem-bd_dom_put"/>
</dbReference>